<protein>
    <submittedName>
        <fullName evidence="3">Uncharacterized protein</fullName>
    </submittedName>
</protein>
<feature type="transmembrane region" description="Helical" evidence="2">
    <location>
        <begin position="105"/>
        <end position="128"/>
    </location>
</feature>
<evidence type="ECO:0000313" key="4">
    <source>
        <dbReference type="Proteomes" id="UP001178507"/>
    </source>
</evidence>
<dbReference type="EMBL" id="CAUJNA010002413">
    <property type="protein sequence ID" value="CAJ1392800.1"/>
    <property type="molecule type" value="Genomic_DNA"/>
</dbReference>
<keyword evidence="4" id="KW-1185">Reference proteome</keyword>
<keyword evidence="2" id="KW-1133">Transmembrane helix</keyword>
<reference evidence="3" key="1">
    <citation type="submission" date="2023-08" db="EMBL/GenBank/DDBJ databases">
        <authorList>
            <person name="Chen Y."/>
            <person name="Shah S."/>
            <person name="Dougan E. K."/>
            <person name="Thang M."/>
            <person name="Chan C."/>
        </authorList>
    </citation>
    <scope>NUCLEOTIDE SEQUENCE</scope>
</reference>
<keyword evidence="2" id="KW-0812">Transmembrane</keyword>
<dbReference type="AlphaFoldDB" id="A0AA36MZS8"/>
<sequence>MSRSLVERSNSNRVPRGRSDVLKRLGTLSIEAPALTAAPSEEEPQLSQTQPLPTVAVEEPCGLTPASLKHLKRQRDALSEEKAKLQVELLDTAKQLKESRAFSRAGFACCCVVLFCFCFLFSFFLFLAGGETVRPTARGTVSPKGVGTLW</sequence>
<organism evidence="3 4">
    <name type="scientific">Effrenium voratum</name>
    <dbReference type="NCBI Taxonomy" id="2562239"/>
    <lineage>
        <taxon>Eukaryota</taxon>
        <taxon>Sar</taxon>
        <taxon>Alveolata</taxon>
        <taxon>Dinophyceae</taxon>
        <taxon>Suessiales</taxon>
        <taxon>Symbiodiniaceae</taxon>
        <taxon>Effrenium</taxon>
    </lineage>
</organism>
<keyword evidence="1" id="KW-0175">Coiled coil</keyword>
<evidence type="ECO:0000313" key="3">
    <source>
        <dbReference type="EMBL" id="CAJ1392800.1"/>
    </source>
</evidence>
<evidence type="ECO:0000256" key="1">
    <source>
        <dbReference type="SAM" id="Coils"/>
    </source>
</evidence>
<dbReference type="Proteomes" id="UP001178507">
    <property type="component" value="Unassembled WGS sequence"/>
</dbReference>
<name>A0AA36MZS8_9DINO</name>
<accession>A0AA36MZS8</accession>
<comment type="caution">
    <text evidence="3">The sequence shown here is derived from an EMBL/GenBank/DDBJ whole genome shotgun (WGS) entry which is preliminary data.</text>
</comment>
<evidence type="ECO:0000256" key="2">
    <source>
        <dbReference type="SAM" id="Phobius"/>
    </source>
</evidence>
<gene>
    <name evidence="3" type="ORF">EVOR1521_LOCUS17810</name>
</gene>
<keyword evidence="2" id="KW-0472">Membrane</keyword>
<feature type="coiled-coil region" evidence="1">
    <location>
        <begin position="68"/>
        <end position="95"/>
    </location>
</feature>
<proteinExistence type="predicted"/>